<gene>
    <name evidence="2" type="ORF">A9C11_03155</name>
</gene>
<organism evidence="2 3">
    <name type="scientific">Pseudomonas citronellolis</name>
    <dbReference type="NCBI Taxonomy" id="53408"/>
    <lineage>
        <taxon>Bacteria</taxon>
        <taxon>Pseudomonadati</taxon>
        <taxon>Pseudomonadota</taxon>
        <taxon>Gammaproteobacteria</taxon>
        <taxon>Pseudomonadales</taxon>
        <taxon>Pseudomonadaceae</taxon>
        <taxon>Pseudomonas</taxon>
    </lineage>
</organism>
<protein>
    <submittedName>
        <fullName evidence="2">Phage antirepressor</fullName>
    </submittedName>
</protein>
<reference evidence="2 3" key="1">
    <citation type="submission" date="2016-05" db="EMBL/GenBank/DDBJ databases">
        <title>Genome Sequence of Pseudomonas citronellolis Strain SJTE-3, an Estrogens and Persistent Organic Pollutants degradation strain.</title>
        <authorList>
            <person name="Liang R."/>
        </authorList>
    </citation>
    <scope>NUCLEOTIDE SEQUENCE [LARGE SCALE GENOMIC DNA]</scope>
    <source>
        <strain evidence="2 3">SJTE-3</strain>
    </source>
</reference>
<sequence length="162" mass="18768">MTLSSTSDSVLVPSVFLRHRRPLRAVLIENQAWFVGRDLARLTNSHVSTRVIHKLDADQQRFECLQVAGGEVTREWLVSESGVYALLMVHFYHPENRGLRQWLSNEVVPALRDARQSDPDLPRRRVKRVQGQQLSVLDWQGKLWVRFGDAVGLMEREVRRES</sequence>
<evidence type="ECO:0000313" key="2">
    <source>
        <dbReference type="EMBL" id="ANI13042.1"/>
    </source>
</evidence>
<dbReference type="SMART" id="SM01040">
    <property type="entry name" value="Bro-N"/>
    <property type="match status" value="1"/>
</dbReference>
<dbReference type="Proteomes" id="UP000077748">
    <property type="component" value="Chromosome"/>
</dbReference>
<dbReference type="PANTHER" id="PTHR36180:SF2">
    <property type="entry name" value="BRO FAMILY PROTEIN"/>
    <property type="match status" value="1"/>
</dbReference>
<proteinExistence type="predicted"/>
<dbReference type="RefSeq" id="WP_064581809.1">
    <property type="nucleotide sequence ID" value="NZ_CP015878.1"/>
</dbReference>
<evidence type="ECO:0000259" key="1">
    <source>
        <dbReference type="PROSITE" id="PS51750"/>
    </source>
</evidence>
<evidence type="ECO:0000313" key="3">
    <source>
        <dbReference type="Proteomes" id="UP000077748"/>
    </source>
</evidence>
<dbReference type="AlphaFoldDB" id="A0A1A9K662"/>
<dbReference type="InterPro" id="IPR003497">
    <property type="entry name" value="BRO_N_domain"/>
</dbReference>
<dbReference type="EMBL" id="CP015878">
    <property type="protein sequence ID" value="ANI13042.1"/>
    <property type="molecule type" value="Genomic_DNA"/>
</dbReference>
<feature type="domain" description="Bro-N" evidence="1">
    <location>
        <begin position="1"/>
        <end position="115"/>
    </location>
</feature>
<accession>A0A1A9K662</accession>
<name>A0A1A9K662_9PSED</name>
<dbReference type="Pfam" id="PF02498">
    <property type="entry name" value="Bro-N"/>
    <property type="match status" value="1"/>
</dbReference>
<dbReference type="PROSITE" id="PS51750">
    <property type="entry name" value="BRO_N"/>
    <property type="match status" value="1"/>
</dbReference>
<dbReference type="PANTHER" id="PTHR36180">
    <property type="entry name" value="DNA-BINDING PROTEIN-RELATED-RELATED"/>
    <property type="match status" value="1"/>
</dbReference>